<keyword evidence="1" id="KW-1133">Transmembrane helix</keyword>
<name>A0ABS7PWK5_9SPHN</name>
<gene>
    <name evidence="2" type="ORF">K7G82_23725</name>
</gene>
<sequence length="85" mass="9168">MAGMERRSGRAARGLSLAAAPAFAAMAWISAIGTPPIPLCSASAALPIDAMAWMYALMCLFHLPPWLNRTARRAHPHALDRGERQ</sequence>
<feature type="transmembrane region" description="Helical" evidence="1">
    <location>
        <begin position="41"/>
        <end position="63"/>
    </location>
</feature>
<keyword evidence="3" id="KW-1185">Reference proteome</keyword>
<evidence type="ECO:0000313" key="3">
    <source>
        <dbReference type="Proteomes" id="UP000706039"/>
    </source>
</evidence>
<reference evidence="2 3" key="1">
    <citation type="submission" date="2021-08" db="EMBL/GenBank/DDBJ databases">
        <authorList>
            <person name="Tuo L."/>
        </authorList>
    </citation>
    <scope>NUCLEOTIDE SEQUENCE [LARGE SCALE GENOMIC DNA]</scope>
    <source>
        <strain evidence="2 3">JCM 31229</strain>
    </source>
</reference>
<evidence type="ECO:0000256" key="1">
    <source>
        <dbReference type="SAM" id="Phobius"/>
    </source>
</evidence>
<accession>A0ABS7PWK5</accession>
<keyword evidence="1" id="KW-0812">Transmembrane</keyword>
<protein>
    <submittedName>
        <fullName evidence="2">Uncharacterized protein</fullName>
    </submittedName>
</protein>
<proteinExistence type="predicted"/>
<comment type="caution">
    <text evidence="2">The sequence shown here is derived from an EMBL/GenBank/DDBJ whole genome shotgun (WGS) entry which is preliminary data.</text>
</comment>
<evidence type="ECO:0000313" key="2">
    <source>
        <dbReference type="EMBL" id="MBY8825334.1"/>
    </source>
</evidence>
<keyword evidence="1" id="KW-0472">Membrane</keyword>
<dbReference type="EMBL" id="JAINVV010000011">
    <property type="protein sequence ID" value="MBY8825334.1"/>
    <property type="molecule type" value="Genomic_DNA"/>
</dbReference>
<dbReference type="Proteomes" id="UP000706039">
    <property type="component" value="Unassembled WGS sequence"/>
</dbReference>
<organism evidence="2 3">
    <name type="scientific">Sphingomonas colocasiae</name>
    <dbReference type="NCBI Taxonomy" id="1848973"/>
    <lineage>
        <taxon>Bacteria</taxon>
        <taxon>Pseudomonadati</taxon>
        <taxon>Pseudomonadota</taxon>
        <taxon>Alphaproteobacteria</taxon>
        <taxon>Sphingomonadales</taxon>
        <taxon>Sphingomonadaceae</taxon>
        <taxon>Sphingomonas</taxon>
    </lineage>
</organism>